<reference evidence="3 4" key="1">
    <citation type="submission" date="2018-11" db="EMBL/GenBank/DDBJ databases">
        <title>Genomic analysis of Haloarcula hispanica CBA1121.</title>
        <authorList>
            <person name="Kim Y.B."/>
            <person name="Roh S.W."/>
        </authorList>
    </citation>
    <scope>NUCLEOTIDE SEQUENCE [LARGE SCALE GENOMIC DNA]</scope>
    <source>
        <strain evidence="3 4">CBA1121</strain>
    </source>
</reference>
<dbReference type="Pfam" id="PF13439">
    <property type="entry name" value="Glyco_transf_4"/>
    <property type="match status" value="1"/>
</dbReference>
<name>A0A5J5LLT1_HALHI</name>
<dbReference type="EMBL" id="RQWK01000001">
    <property type="protein sequence ID" value="KAA9410373.1"/>
    <property type="molecule type" value="Genomic_DNA"/>
</dbReference>
<comment type="caution">
    <text evidence="3">The sequence shown here is derived from an EMBL/GenBank/DDBJ whole genome shotgun (WGS) entry which is preliminary data.</text>
</comment>
<organism evidence="3 4">
    <name type="scientific">Haloarcula hispanica</name>
    <dbReference type="NCBI Taxonomy" id="51589"/>
    <lineage>
        <taxon>Archaea</taxon>
        <taxon>Methanobacteriati</taxon>
        <taxon>Methanobacteriota</taxon>
        <taxon>Stenosarchaea group</taxon>
        <taxon>Halobacteria</taxon>
        <taxon>Halobacteriales</taxon>
        <taxon>Haloarculaceae</taxon>
        <taxon>Haloarcula</taxon>
    </lineage>
</organism>
<dbReference type="SUPFAM" id="SSF53756">
    <property type="entry name" value="UDP-Glycosyltransferase/glycogen phosphorylase"/>
    <property type="match status" value="1"/>
</dbReference>
<gene>
    <name evidence="3" type="ORF">EGO51_11355</name>
</gene>
<proteinExistence type="predicted"/>
<evidence type="ECO:0000259" key="2">
    <source>
        <dbReference type="Pfam" id="PF13439"/>
    </source>
</evidence>
<protein>
    <submittedName>
        <fullName evidence="3">Glycosyltransferase</fullName>
    </submittedName>
</protein>
<dbReference type="PANTHER" id="PTHR45947:SF3">
    <property type="entry name" value="SULFOQUINOVOSYL TRANSFERASE SQD2"/>
    <property type="match status" value="1"/>
</dbReference>
<accession>A0A5J5LLT1</accession>
<dbReference type="InterPro" id="IPR001296">
    <property type="entry name" value="Glyco_trans_1"/>
</dbReference>
<dbReference type="Gene3D" id="3.40.50.2000">
    <property type="entry name" value="Glycogen Phosphorylase B"/>
    <property type="match status" value="2"/>
</dbReference>
<sequence>MASREFKIFYPHYIDIDEPISKIHKEIATQLGPKFSVTAFASDQNIPRQSGIDKLISVSTDSNIVAKTTQYARAYFQPWDLVHTGPSRRHHLGLLSHLRGSTLVHTLHSTPKNKRVIERQRRLSHKADYVTAVSPYVESWAREILGIQENLRTIPNGIKLADYEQLDQEDRDGHILYVGRLIQRKHPELIIRIAKIMPEREFKVCGSGPLESTLREDAPENVEVLGYASRDKVRSLYSNALTTLCPYEREGFGLVVVESFASGTPVIGYKSGNLPHLLTDKSGIICETLTPENWRSAITAVSDNIKQFSPYERAEKYKWETIGKLYRRFYCTILK</sequence>
<evidence type="ECO:0000313" key="4">
    <source>
        <dbReference type="Proteomes" id="UP000326244"/>
    </source>
</evidence>
<dbReference type="CDD" id="cd03801">
    <property type="entry name" value="GT4_PimA-like"/>
    <property type="match status" value="1"/>
</dbReference>
<keyword evidence="3" id="KW-0808">Transferase</keyword>
<dbReference type="InterPro" id="IPR028098">
    <property type="entry name" value="Glyco_trans_4-like_N"/>
</dbReference>
<feature type="domain" description="Glycosyl transferase family 1" evidence="1">
    <location>
        <begin position="167"/>
        <end position="304"/>
    </location>
</feature>
<feature type="domain" description="Glycosyltransferase subfamily 4-like N-terminal" evidence="2">
    <location>
        <begin position="76"/>
        <end position="160"/>
    </location>
</feature>
<evidence type="ECO:0000259" key="1">
    <source>
        <dbReference type="Pfam" id="PF00534"/>
    </source>
</evidence>
<dbReference type="Proteomes" id="UP000326244">
    <property type="component" value="Unassembled WGS sequence"/>
</dbReference>
<dbReference type="PANTHER" id="PTHR45947">
    <property type="entry name" value="SULFOQUINOVOSYL TRANSFERASE SQD2"/>
    <property type="match status" value="1"/>
</dbReference>
<dbReference type="AlphaFoldDB" id="A0A5J5LLT1"/>
<dbReference type="RefSeq" id="WP_151103612.1">
    <property type="nucleotide sequence ID" value="NZ_RQWK01000001.1"/>
</dbReference>
<evidence type="ECO:0000313" key="3">
    <source>
        <dbReference type="EMBL" id="KAA9410373.1"/>
    </source>
</evidence>
<dbReference type="GO" id="GO:0016757">
    <property type="term" value="F:glycosyltransferase activity"/>
    <property type="evidence" value="ECO:0007669"/>
    <property type="project" value="InterPro"/>
</dbReference>
<dbReference type="Pfam" id="PF00534">
    <property type="entry name" value="Glycos_transf_1"/>
    <property type="match status" value="1"/>
</dbReference>
<dbReference type="InterPro" id="IPR050194">
    <property type="entry name" value="Glycosyltransferase_grp1"/>
</dbReference>